<evidence type="ECO:0000256" key="1">
    <source>
        <dbReference type="SAM" id="Phobius"/>
    </source>
</evidence>
<protein>
    <submittedName>
        <fullName evidence="2">Uncharacterized protein</fullName>
    </submittedName>
</protein>
<evidence type="ECO:0000313" key="2">
    <source>
        <dbReference type="EMBL" id="ASM73622.1"/>
    </source>
</evidence>
<dbReference type="Proteomes" id="UP000199754">
    <property type="component" value="Chromosome"/>
</dbReference>
<evidence type="ECO:0000313" key="3">
    <source>
        <dbReference type="Proteomes" id="UP000199754"/>
    </source>
</evidence>
<feature type="transmembrane region" description="Helical" evidence="1">
    <location>
        <begin position="37"/>
        <end position="62"/>
    </location>
</feature>
<sequence length="71" mass="8393">MSLHYLIRQVHRWASIVFTVFFILVFIASMRPQPVEWVFYLPLAPLFVMLPTGLYLFALPYFQRARSGNKS</sequence>
<dbReference type="AlphaFoldDB" id="A0A221K3N7"/>
<keyword evidence="3" id="KW-1185">Reference proteome</keyword>
<dbReference type="EMBL" id="CP022415">
    <property type="protein sequence ID" value="ASM73622.1"/>
    <property type="molecule type" value="Genomic_DNA"/>
</dbReference>
<keyword evidence="1" id="KW-1133">Transmembrane helix</keyword>
<keyword evidence="1" id="KW-0472">Membrane</keyword>
<organism evidence="2 3">
    <name type="scientific">Pseudosulfitobacter pseudonitzschiae</name>
    <dbReference type="NCBI Taxonomy" id="1402135"/>
    <lineage>
        <taxon>Bacteria</taxon>
        <taxon>Pseudomonadati</taxon>
        <taxon>Pseudomonadota</taxon>
        <taxon>Alphaproteobacteria</taxon>
        <taxon>Rhodobacterales</taxon>
        <taxon>Roseobacteraceae</taxon>
        <taxon>Pseudosulfitobacter</taxon>
    </lineage>
</organism>
<keyword evidence="1" id="KW-0812">Transmembrane</keyword>
<gene>
    <name evidence="2" type="ORF">SULPSESMR1_02834</name>
</gene>
<dbReference type="KEGG" id="spse:SULPSESMR1_02834"/>
<accession>A0A221K3N7</accession>
<reference evidence="2 3" key="1">
    <citation type="submission" date="2017-07" db="EMBL/GenBank/DDBJ databases">
        <title>Genome Sequence of Sulfitobacter pseudonitzschiae Strain SMR1 Isolated from a culture of the Diatom Skeletonema marinoi.</title>
        <authorList>
            <person name="Topel M."/>
            <person name="Pinder M.I.M."/>
            <person name="Johansson O.N."/>
            <person name="Kourtchenko O."/>
            <person name="Godhe A."/>
            <person name="Clarke A.K."/>
        </authorList>
    </citation>
    <scope>NUCLEOTIDE SEQUENCE [LARGE SCALE GENOMIC DNA]</scope>
    <source>
        <strain evidence="2 3">SMR1</strain>
    </source>
</reference>
<proteinExistence type="predicted"/>
<name>A0A221K3N7_9RHOB</name>
<feature type="transmembrane region" description="Helical" evidence="1">
    <location>
        <begin position="12"/>
        <end position="31"/>
    </location>
</feature>